<dbReference type="InterPro" id="IPR037136">
    <property type="entry name" value="RNA3'_phos_cyclase_dom_sf"/>
</dbReference>
<comment type="caution">
    <text evidence="2">The sequence shown here is derived from an EMBL/GenBank/DDBJ whole genome shotgun (WGS) entry which is preliminary data.</text>
</comment>
<dbReference type="InterPro" id="IPR013792">
    <property type="entry name" value="RNA3'P_cycl/enolpyr_Trfase_a/b"/>
</dbReference>
<organism evidence="2 3">
    <name type="scientific">Lasallia pustulata</name>
    <dbReference type="NCBI Taxonomy" id="136370"/>
    <lineage>
        <taxon>Eukaryota</taxon>
        <taxon>Fungi</taxon>
        <taxon>Dikarya</taxon>
        <taxon>Ascomycota</taxon>
        <taxon>Pezizomycotina</taxon>
        <taxon>Lecanoromycetes</taxon>
        <taxon>OSLEUM clade</taxon>
        <taxon>Umbilicariomycetidae</taxon>
        <taxon>Umbilicariales</taxon>
        <taxon>Umbilicariaceae</taxon>
        <taxon>Lasallia</taxon>
    </lineage>
</organism>
<dbReference type="AlphaFoldDB" id="A0A5M8PXN3"/>
<dbReference type="InterPro" id="IPR023797">
    <property type="entry name" value="RNA3'_phos_cyclase_dom"/>
</dbReference>
<dbReference type="EMBL" id="VXIT01000003">
    <property type="protein sequence ID" value="KAA6414161.1"/>
    <property type="molecule type" value="Genomic_DNA"/>
</dbReference>
<proteinExistence type="predicted"/>
<dbReference type="Proteomes" id="UP000324767">
    <property type="component" value="Unassembled WGS sequence"/>
</dbReference>
<evidence type="ECO:0000313" key="3">
    <source>
        <dbReference type="Proteomes" id="UP000324767"/>
    </source>
</evidence>
<dbReference type="InterPro" id="IPR000228">
    <property type="entry name" value="RNA3'_term_phos_cyc"/>
</dbReference>
<dbReference type="SUPFAM" id="SSF55205">
    <property type="entry name" value="EPT/RTPC-like"/>
    <property type="match status" value="2"/>
</dbReference>
<dbReference type="GO" id="GO:0003963">
    <property type="term" value="F:RNA-3'-phosphate cyclase activity"/>
    <property type="evidence" value="ECO:0007669"/>
    <property type="project" value="TreeGrafter"/>
</dbReference>
<protein>
    <recommendedName>
        <fullName evidence="1">RNA 3'-terminal phosphate cyclase domain-containing protein</fullName>
    </recommendedName>
</protein>
<dbReference type="PANTHER" id="PTHR11096:SF0">
    <property type="entry name" value="RNA 3'-TERMINAL PHOSPHATE CYCLASE"/>
    <property type="match status" value="1"/>
</dbReference>
<dbReference type="Pfam" id="PF01137">
    <property type="entry name" value="RTC"/>
    <property type="match status" value="1"/>
</dbReference>
<dbReference type="GO" id="GO:0005634">
    <property type="term" value="C:nucleus"/>
    <property type="evidence" value="ECO:0007669"/>
    <property type="project" value="TreeGrafter"/>
</dbReference>
<feature type="domain" description="RNA 3'-terminal phosphate cyclase" evidence="1">
    <location>
        <begin position="22"/>
        <end position="428"/>
    </location>
</feature>
<gene>
    <name evidence="2" type="ORF">FRX48_02523</name>
</gene>
<dbReference type="OrthoDB" id="25029at2759"/>
<evidence type="ECO:0000313" key="2">
    <source>
        <dbReference type="EMBL" id="KAA6414161.1"/>
    </source>
</evidence>
<dbReference type="PANTHER" id="PTHR11096">
    <property type="entry name" value="RNA 3' TERMINAL PHOSPHATE CYCLASE"/>
    <property type="match status" value="1"/>
</dbReference>
<accession>A0A5M8PXN3</accession>
<dbReference type="Gene3D" id="3.65.10.20">
    <property type="entry name" value="RNA 3'-terminal phosphate cyclase domain"/>
    <property type="match status" value="2"/>
</dbReference>
<dbReference type="GO" id="GO:0006396">
    <property type="term" value="P:RNA processing"/>
    <property type="evidence" value="ECO:0007669"/>
    <property type="project" value="InterPro"/>
</dbReference>
<sequence length="473" mass="52447">MSTYSLGSRLKQQCIRLDGTTLEGGGQLLRLALSISSLTCIPIHITDIRGNRAPRNAPDKGGGLKQSHLAGVQWLAKAVRAETVGMEVKSRELVFRPFLDEVGCENRDSSEGKELQSEGKVAEGENGVGVWKDVYQDSRLVRRETYIPMPTPGSIFLVLQAILPYILLSAPSSPFPGLPDPGNVPDKALASSAPVPLRITVQGGTNVSKSPSYEYVSQVLLPMLHQKIGLPPMTTTLHRRGWTTGTTAIGRVTFDITPLQSGSHLPAFELKDRGHLEQIHVSILGPDASTRATVRDLATSQLLQRWPEVEISFPVDEDSKHPKRLYLLFVAETSNNYRLGRDWLYDRKLRSPTDFAEAPGILVNQVVRELEDELRHGGCVDEYMEDQLVVFQALAQGRSWVDIGKGREASLHTRTARWVVERLSGVGFDGMGACDGVGFRVGERFWERAEEEKELVEEMEKVTGLRDHVTYDK</sequence>
<name>A0A5M8PXN3_9LECA</name>
<reference evidence="2 3" key="1">
    <citation type="submission" date="2019-09" db="EMBL/GenBank/DDBJ databases">
        <title>The hologenome of the rock-dwelling lichen Lasallia pustulata.</title>
        <authorList>
            <person name="Greshake Tzovaras B."/>
            <person name="Segers F."/>
            <person name="Bicker A."/>
            <person name="Dal Grande F."/>
            <person name="Otte J."/>
            <person name="Hankeln T."/>
            <person name="Schmitt I."/>
            <person name="Ebersberger I."/>
        </authorList>
    </citation>
    <scope>NUCLEOTIDE SEQUENCE [LARGE SCALE GENOMIC DNA]</scope>
    <source>
        <strain evidence="2">A1-1</strain>
    </source>
</reference>
<evidence type="ECO:0000259" key="1">
    <source>
        <dbReference type="Pfam" id="PF01137"/>
    </source>
</evidence>